<comment type="caution">
    <text evidence="4">The sequence shown here is derived from an EMBL/GenBank/DDBJ whole genome shotgun (WGS) entry which is preliminary data.</text>
</comment>
<organism evidence="4 5">
    <name type="scientific">Pleurodeles waltl</name>
    <name type="common">Iberian ribbed newt</name>
    <dbReference type="NCBI Taxonomy" id="8319"/>
    <lineage>
        <taxon>Eukaryota</taxon>
        <taxon>Metazoa</taxon>
        <taxon>Chordata</taxon>
        <taxon>Craniata</taxon>
        <taxon>Vertebrata</taxon>
        <taxon>Euteleostomi</taxon>
        <taxon>Amphibia</taxon>
        <taxon>Batrachia</taxon>
        <taxon>Caudata</taxon>
        <taxon>Salamandroidea</taxon>
        <taxon>Salamandridae</taxon>
        <taxon>Pleurodelinae</taxon>
        <taxon>Pleurodeles</taxon>
    </lineage>
</organism>
<dbReference type="AlphaFoldDB" id="A0AAV7LV98"/>
<feature type="region of interest" description="Disordered" evidence="2">
    <location>
        <begin position="1"/>
        <end position="29"/>
    </location>
</feature>
<protein>
    <recommendedName>
        <fullName evidence="3">Peptidase S1 domain-containing protein</fullName>
    </recommendedName>
</protein>
<dbReference type="InterPro" id="IPR009003">
    <property type="entry name" value="Peptidase_S1_PA"/>
</dbReference>
<dbReference type="Gene3D" id="2.40.10.10">
    <property type="entry name" value="Trypsin-like serine proteases"/>
    <property type="match status" value="2"/>
</dbReference>
<feature type="domain" description="Peptidase S1" evidence="3">
    <location>
        <begin position="369"/>
        <end position="552"/>
    </location>
</feature>
<gene>
    <name evidence="4" type="ORF">NDU88_000218</name>
</gene>
<dbReference type="SUPFAM" id="SSF50494">
    <property type="entry name" value="Trypsin-like serine proteases"/>
    <property type="match status" value="2"/>
</dbReference>
<dbReference type="SMART" id="SM00020">
    <property type="entry name" value="Tryp_SPc"/>
    <property type="match status" value="1"/>
</dbReference>
<dbReference type="FunFam" id="2.40.10.10:FF:000068">
    <property type="entry name" value="transmembrane protease serine 2"/>
    <property type="match status" value="1"/>
</dbReference>
<dbReference type="InterPro" id="IPR001254">
    <property type="entry name" value="Trypsin_dom"/>
</dbReference>
<keyword evidence="5" id="KW-1185">Reference proteome</keyword>
<dbReference type="GO" id="GO:0004252">
    <property type="term" value="F:serine-type endopeptidase activity"/>
    <property type="evidence" value="ECO:0007669"/>
    <property type="project" value="InterPro"/>
</dbReference>
<dbReference type="GO" id="GO:0006508">
    <property type="term" value="P:proteolysis"/>
    <property type="evidence" value="ECO:0007669"/>
    <property type="project" value="InterPro"/>
</dbReference>
<sequence length="552" mass="61480">MLTSPETTGIPEISTSSDSTVRPTTQITSESTRIPTSWTRFAPSKTYSATDMAHGDDMTVILSHCGVSLEWNIYTQAFHLSRSTLQAPDDVMACGQRPFYILSDPDSLEAQAGEFPWVVSLKLSVHHFCAGSILSRWWILTTANCANIIKNEESSVMVHAGILNLQSETMSARVQMVLTHQDYQENHESHNLGLVLLQEPLHMRPLSSAICVAENMSQEKQLNLTNCWLPGWTVLQGGPTVMVKHRMDPLLRTACNSFYSGFSEFIFCMTIDEPHDTACKADIGSPLVCEDPYSKSWLQIGVLSDFDVNCRKPFVFMKLSHYMTWVERTTRQAGKPYIPPDAPWISPLPKPLPKEWDLPKAPYNPTLSVEASEDPNSLDVKAPWQSLVVTCVRNPCSGSIVSEYWILTSAACVLDIEPDDIMVYVGLRGGDHIPEDVRADRIFPHELYRPKSSSAHNIALILLRGPIIFRDDIGILSLWMNLRSNMSTVENCGLTGMRSLQPGLNLRCTTLSHGGTRRASQHYIQVSVNAIHWPREHREVGGPCMSGPSGGQ</sequence>
<feature type="domain" description="Peptidase S1" evidence="3">
    <location>
        <begin position="101"/>
        <end position="331"/>
    </location>
</feature>
<evidence type="ECO:0000256" key="1">
    <source>
        <dbReference type="ARBA" id="ARBA00023157"/>
    </source>
</evidence>
<dbReference type="Proteomes" id="UP001066276">
    <property type="component" value="Chromosome 10"/>
</dbReference>
<reference evidence="4" key="1">
    <citation type="journal article" date="2022" name="bioRxiv">
        <title>Sequencing and chromosome-scale assembly of the giantPleurodeles waltlgenome.</title>
        <authorList>
            <person name="Brown T."/>
            <person name="Elewa A."/>
            <person name="Iarovenko S."/>
            <person name="Subramanian E."/>
            <person name="Araus A.J."/>
            <person name="Petzold A."/>
            <person name="Susuki M."/>
            <person name="Suzuki K.-i.T."/>
            <person name="Hayashi T."/>
            <person name="Toyoda A."/>
            <person name="Oliveira C."/>
            <person name="Osipova E."/>
            <person name="Leigh N.D."/>
            <person name="Simon A."/>
            <person name="Yun M.H."/>
        </authorList>
    </citation>
    <scope>NUCLEOTIDE SEQUENCE</scope>
    <source>
        <strain evidence="4">20211129_DDA</strain>
        <tissue evidence="4">Liver</tissue>
    </source>
</reference>
<dbReference type="Pfam" id="PF00089">
    <property type="entry name" value="Trypsin"/>
    <property type="match status" value="2"/>
</dbReference>
<evidence type="ECO:0000259" key="3">
    <source>
        <dbReference type="PROSITE" id="PS50240"/>
    </source>
</evidence>
<keyword evidence="1" id="KW-1015">Disulfide bond</keyword>
<dbReference type="PROSITE" id="PS50240">
    <property type="entry name" value="TRYPSIN_DOM"/>
    <property type="match status" value="2"/>
</dbReference>
<evidence type="ECO:0000256" key="2">
    <source>
        <dbReference type="SAM" id="MobiDB-lite"/>
    </source>
</evidence>
<evidence type="ECO:0000313" key="4">
    <source>
        <dbReference type="EMBL" id="KAJ1095047.1"/>
    </source>
</evidence>
<dbReference type="CDD" id="cd00190">
    <property type="entry name" value="Tryp_SPc"/>
    <property type="match status" value="1"/>
</dbReference>
<dbReference type="EMBL" id="JANPWB010000014">
    <property type="protein sequence ID" value="KAJ1095047.1"/>
    <property type="molecule type" value="Genomic_DNA"/>
</dbReference>
<dbReference type="PANTHER" id="PTHR24250:SF64">
    <property type="entry name" value="PEPTIDASE S1 DOMAIN-CONTAINING PROTEIN"/>
    <property type="match status" value="1"/>
</dbReference>
<name>A0AAV7LV98_PLEWA</name>
<dbReference type="PANTHER" id="PTHR24250">
    <property type="entry name" value="CHYMOTRYPSIN-RELATED"/>
    <property type="match status" value="1"/>
</dbReference>
<accession>A0AAV7LV98</accession>
<proteinExistence type="predicted"/>
<evidence type="ECO:0000313" key="5">
    <source>
        <dbReference type="Proteomes" id="UP001066276"/>
    </source>
</evidence>
<dbReference type="InterPro" id="IPR043504">
    <property type="entry name" value="Peptidase_S1_PA_chymotrypsin"/>
</dbReference>